<dbReference type="AlphaFoldDB" id="A0A183C9E8"/>
<feature type="transmembrane region" description="Helical" evidence="5">
    <location>
        <begin position="159"/>
        <end position="179"/>
    </location>
</feature>
<dbReference type="Pfam" id="PF00083">
    <property type="entry name" value="Sugar_tr"/>
    <property type="match status" value="1"/>
</dbReference>
<name>A0A183C9E8_GLOPA</name>
<dbReference type="InterPro" id="IPR045263">
    <property type="entry name" value="GLUT"/>
</dbReference>
<sequence>MYKRTYYITVLVVVFGSSFSFYSYDVVNPAQNIVMKWLNDTYRARGQPKSAAQLDFIWSVVVSSIAVGAICGALSTKPLAEKLGRRNALIANGMLNVFGALLELFSKMISGLAPMYLMEITPMKSRGAAATCHMIVVAFADWFSLFLSLPEVLGDAQNWPVAFAFSGLPAFVLCCLLPFCPESPKFTLLARRDRVGTLDALARLVNVREGQSMFEALQREGQSTQTISAQTEENNRTPPAAISVASIGRLFRTKELRMAFLICMWVMVAQQMTGCAAVFAYSTDMFLNAGLEASIARYSTLAIGIMYFLFACSSVFFIERKASNGIRWQQKQQINVPSQFGAKEINGKNEFCYSPSSSTASSKLSKTAAQLSVSPPYPLLCTLSSPNLTQFGLNQHKTGAAKCQHALQTLRANSSAASNEIPSNCHAVAPPFYLPNYEADKKVAEALLTSPQAFALSGLLRPEMLDNVQLWDQWLCQLATSLNPQQWQLFWRHYAMLFGLKALPPHLLVFFNNSSLSHFTDEVSNIVLNVNTSHLPQSESAIVNDSSTDVPPLSSSAFLQQRRVGICSMDDEGLNIRRVGQDQFCKLKRAELYN</sequence>
<evidence type="ECO:0000256" key="4">
    <source>
        <dbReference type="ARBA" id="ARBA00023136"/>
    </source>
</evidence>
<feature type="transmembrane region" description="Helical" evidence="5">
    <location>
        <begin position="295"/>
        <end position="318"/>
    </location>
</feature>
<dbReference type="PANTHER" id="PTHR23503:SF121">
    <property type="entry name" value="MAJOR FACILITATOR SUPERFAMILY (MFS) PROFILE DOMAIN-CONTAINING PROTEIN"/>
    <property type="match status" value="1"/>
</dbReference>
<keyword evidence="2 5" id="KW-0812">Transmembrane</keyword>
<reference evidence="6" key="1">
    <citation type="submission" date="2013-12" db="EMBL/GenBank/DDBJ databases">
        <authorList>
            <person name="Aslett M."/>
        </authorList>
    </citation>
    <scope>NUCLEOTIDE SEQUENCE [LARGE SCALE GENOMIC DNA]</scope>
    <source>
        <strain evidence="6">Lindley</strain>
    </source>
</reference>
<evidence type="ECO:0000256" key="3">
    <source>
        <dbReference type="ARBA" id="ARBA00022989"/>
    </source>
</evidence>
<comment type="subcellular location">
    <subcellularLocation>
        <location evidence="1">Membrane</location>
    </subcellularLocation>
</comment>
<dbReference type="GO" id="GO:0016020">
    <property type="term" value="C:membrane"/>
    <property type="evidence" value="ECO:0007669"/>
    <property type="project" value="UniProtKB-SubCell"/>
</dbReference>
<proteinExistence type="predicted"/>
<feature type="transmembrane region" description="Helical" evidence="5">
    <location>
        <begin position="127"/>
        <end position="147"/>
    </location>
</feature>
<feature type="transmembrane region" description="Helical" evidence="5">
    <location>
        <begin position="56"/>
        <end position="76"/>
    </location>
</feature>
<keyword evidence="3 5" id="KW-1133">Transmembrane helix</keyword>
<evidence type="ECO:0000313" key="7">
    <source>
        <dbReference type="WBParaSite" id="GPLIN_000949600"/>
    </source>
</evidence>
<reference evidence="7" key="3">
    <citation type="submission" date="2016-06" db="UniProtKB">
        <authorList>
            <consortium name="WormBaseParasite"/>
        </authorList>
    </citation>
    <scope>IDENTIFICATION</scope>
</reference>
<evidence type="ECO:0000256" key="2">
    <source>
        <dbReference type="ARBA" id="ARBA00022692"/>
    </source>
</evidence>
<dbReference type="InterPro" id="IPR036259">
    <property type="entry name" value="MFS_trans_sf"/>
</dbReference>
<organism evidence="6 7">
    <name type="scientific">Globodera pallida</name>
    <name type="common">Potato cyst nematode worm</name>
    <name type="synonym">Heterodera pallida</name>
    <dbReference type="NCBI Taxonomy" id="36090"/>
    <lineage>
        <taxon>Eukaryota</taxon>
        <taxon>Metazoa</taxon>
        <taxon>Ecdysozoa</taxon>
        <taxon>Nematoda</taxon>
        <taxon>Chromadorea</taxon>
        <taxon>Rhabditida</taxon>
        <taxon>Tylenchina</taxon>
        <taxon>Tylenchomorpha</taxon>
        <taxon>Tylenchoidea</taxon>
        <taxon>Heteroderidae</taxon>
        <taxon>Heteroderinae</taxon>
        <taxon>Globodera</taxon>
    </lineage>
</organism>
<feature type="transmembrane region" description="Helical" evidence="5">
    <location>
        <begin position="259"/>
        <end position="283"/>
    </location>
</feature>
<evidence type="ECO:0000256" key="1">
    <source>
        <dbReference type="ARBA" id="ARBA00004370"/>
    </source>
</evidence>
<keyword evidence="6" id="KW-1185">Reference proteome</keyword>
<reference evidence="6" key="2">
    <citation type="submission" date="2014-05" db="EMBL/GenBank/DDBJ databases">
        <title>The genome and life-stage specific transcriptomes of Globodera pallida elucidate key aspects of plant parasitism by a cyst nematode.</title>
        <authorList>
            <person name="Cotton J.A."/>
            <person name="Lilley C.J."/>
            <person name="Jones L.M."/>
            <person name="Kikuchi T."/>
            <person name="Reid A.J."/>
            <person name="Thorpe P."/>
            <person name="Tsai I.J."/>
            <person name="Beasley H."/>
            <person name="Blok V."/>
            <person name="Cock P.J.A."/>
            <person name="Van den Akker S.E."/>
            <person name="Holroyd N."/>
            <person name="Hunt M."/>
            <person name="Mantelin S."/>
            <person name="Naghra H."/>
            <person name="Pain A."/>
            <person name="Palomares-Rius J.E."/>
            <person name="Zarowiecki M."/>
            <person name="Berriman M."/>
            <person name="Jones J.T."/>
            <person name="Urwin P.E."/>
        </authorList>
    </citation>
    <scope>NUCLEOTIDE SEQUENCE [LARGE SCALE GENOMIC DNA]</scope>
    <source>
        <strain evidence="6">Lindley</strain>
    </source>
</reference>
<feature type="transmembrane region" description="Helical" evidence="5">
    <location>
        <begin position="6"/>
        <end position="27"/>
    </location>
</feature>
<protein>
    <submittedName>
        <fullName evidence="7">MFS domain-containing protein</fullName>
    </submittedName>
</protein>
<dbReference type="WBParaSite" id="GPLIN_000949600">
    <property type="protein sequence ID" value="GPLIN_000949600"/>
    <property type="gene ID" value="GPLIN_000949600"/>
</dbReference>
<dbReference type="SUPFAM" id="SSF103473">
    <property type="entry name" value="MFS general substrate transporter"/>
    <property type="match status" value="1"/>
</dbReference>
<dbReference type="PANTHER" id="PTHR23503">
    <property type="entry name" value="SOLUTE CARRIER FAMILY 2"/>
    <property type="match status" value="1"/>
</dbReference>
<evidence type="ECO:0000313" key="6">
    <source>
        <dbReference type="Proteomes" id="UP000050741"/>
    </source>
</evidence>
<dbReference type="GO" id="GO:0015149">
    <property type="term" value="F:hexose transmembrane transporter activity"/>
    <property type="evidence" value="ECO:0007669"/>
    <property type="project" value="TreeGrafter"/>
</dbReference>
<evidence type="ECO:0000256" key="5">
    <source>
        <dbReference type="SAM" id="Phobius"/>
    </source>
</evidence>
<dbReference type="InterPro" id="IPR005828">
    <property type="entry name" value="MFS_sugar_transport-like"/>
</dbReference>
<accession>A0A183C9E8</accession>
<dbReference type="Gene3D" id="1.20.1250.20">
    <property type="entry name" value="MFS general substrate transporter like domains"/>
    <property type="match status" value="1"/>
</dbReference>
<dbReference type="Proteomes" id="UP000050741">
    <property type="component" value="Unassembled WGS sequence"/>
</dbReference>
<keyword evidence="4 5" id="KW-0472">Membrane</keyword>